<gene>
    <name evidence="9" type="ORF">H9Q76_05795</name>
</gene>
<evidence type="ECO:0000256" key="1">
    <source>
        <dbReference type="ARBA" id="ARBA00004651"/>
    </source>
</evidence>
<dbReference type="InterPro" id="IPR000620">
    <property type="entry name" value="EamA_dom"/>
</dbReference>
<comment type="similarity">
    <text evidence="2">Belongs to the EamA transporter family.</text>
</comment>
<feature type="transmembrane region" description="Helical" evidence="7">
    <location>
        <begin position="261"/>
        <end position="280"/>
    </location>
</feature>
<keyword evidence="3" id="KW-1003">Cell membrane</keyword>
<evidence type="ECO:0000256" key="3">
    <source>
        <dbReference type="ARBA" id="ARBA00022475"/>
    </source>
</evidence>
<dbReference type="RefSeq" id="WP_118670878.1">
    <property type="nucleotide sequence ID" value="NZ_CP060632.1"/>
</dbReference>
<evidence type="ECO:0000256" key="4">
    <source>
        <dbReference type="ARBA" id="ARBA00022692"/>
    </source>
</evidence>
<dbReference type="Pfam" id="PF00892">
    <property type="entry name" value="EamA"/>
    <property type="match status" value="2"/>
</dbReference>
<sequence>MKNEQEKTEWMQKPVVVWLGAMLCCFLWGSAFPCIKIGYKLWEINSLDTASQILFAGMRFLLAGILAIVLGSMLERRFLKPEQGAAGKILWLSLLQTVAQYMFFYIGLAHTSGVKASIIEAVNVFVAILVSGCLFRQETIHARQMIGCLIGFAGVVLINLNGVDFHMQANGEGFILLSTIAYAFSSVFLKRYSAKHNPVMLSGYQFIVGGIILILCGLLLGGRMGAVSASAIGILVYLAFVSAVAYSLWGLLLKYNPVSKVAVFGFMNPVFGVILSAWLLDEREQAFGVLSIISLALVCVGIYIVNKRNENC</sequence>
<feature type="transmembrane region" description="Helical" evidence="7">
    <location>
        <begin position="15"/>
        <end position="33"/>
    </location>
</feature>
<evidence type="ECO:0000313" key="9">
    <source>
        <dbReference type="EMBL" id="QNM00786.1"/>
    </source>
</evidence>
<dbReference type="EMBL" id="CP060632">
    <property type="protein sequence ID" value="QNM00786.1"/>
    <property type="molecule type" value="Genomic_DNA"/>
</dbReference>
<feature type="transmembrane region" description="Helical" evidence="7">
    <location>
        <begin position="173"/>
        <end position="189"/>
    </location>
</feature>
<dbReference type="KEGG" id="wcp:H9Q76_05795"/>
<keyword evidence="10" id="KW-1185">Reference proteome</keyword>
<feature type="transmembrane region" description="Helical" evidence="7">
    <location>
        <begin position="53"/>
        <end position="74"/>
    </location>
</feature>
<accession>A0A7G9FQF4</accession>
<comment type="subcellular location">
    <subcellularLocation>
        <location evidence="1">Cell membrane</location>
        <topology evidence="1">Multi-pass membrane protein</topology>
    </subcellularLocation>
</comment>
<dbReference type="GO" id="GO:0005886">
    <property type="term" value="C:plasma membrane"/>
    <property type="evidence" value="ECO:0007669"/>
    <property type="project" value="UniProtKB-SubCell"/>
</dbReference>
<feature type="domain" description="EamA" evidence="8">
    <location>
        <begin position="19"/>
        <end position="159"/>
    </location>
</feature>
<dbReference type="InterPro" id="IPR037185">
    <property type="entry name" value="EmrE-like"/>
</dbReference>
<proteinExistence type="inferred from homology"/>
<evidence type="ECO:0000313" key="10">
    <source>
        <dbReference type="Proteomes" id="UP000515819"/>
    </source>
</evidence>
<dbReference type="SUPFAM" id="SSF103481">
    <property type="entry name" value="Multidrug resistance efflux transporter EmrE"/>
    <property type="match status" value="2"/>
</dbReference>
<organism evidence="9 10">
    <name type="scientific">Wujia chipingensis</name>
    <dbReference type="NCBI Taxonomy" id="2763670"/>
    <lineage>
        <taxon>Bacteria</taxon>
        <taxon>Bacillati</taxon>
        <taxon>Bacillota</taxon>
        <taxon>Clostridia</taxon>
        <taxon>Lachnospirales</taxon>
        <taxon>Lachnospiraceae</taxon>
        <taxon>Wujia</taxon>
    </lineage>
</organism>
<reference evidence="9 10" key="1">
    <citation type="submission" date="2020-08" db="EMBL/GenBank/DDBJ databases">
        <authorList>
            <person name="Liu C."/>
            <person name="Sun Q."/>
        </authorList>
    </citation>
    <scope>NUCLEOTIDE SEQUENCE [LARGE SCALE GENOMIC DNA]</scope>
    <source>
        <strain evidence="9 10">NSJ-4</strain>
    </source>
</reference>
<feature type="transmembrane region" description="Helical" evidence="7">
    <location>
        <begin position="86"/>
        <end position="108"/>
    </location>
</feature>
<protein>
    <submittedName>
        <fullName evidence="9">DMT family transporter</fullName>
    </submittedName>
</protein>
<feature type="transmembrane region" description="Helical" evidence="7">
    <location>
        <begin position="226"/>
        <end position="249"/>
    </location>
</feature>
<dbReference type="PANTHER" id="PTHR32322">
    <property type="entry name" value="INNER MEMBRANE TRANSPORTER"/>
    <property type="match status" value="1"/>
</dbReference>
<feature type="transmembrane region" description="Helical" evidence="7">
    <location>
        <begin position="147"/>
        <end position="167"/>
    </location>
</feature>
<evidence type="ECO:0000256" key="2">
    <source>
        <dbReference type="ARBA" id="ARBA00007362"/>
    </source>
</evidence>
<name>A0A7G9FQF4_9FIRM</name>
<keyword evidence="6 7" id="KW-0472">Membrane</keyword>
<feature type="transmembrane region" description="Helical" evidence="7">
    <location>
        <begin position="286"/>
        <end position="305"/>
    </location>
</feature>
<evidence type="ECO:0000256" key="6">
    <source>
        <dbReference type="ARBA" id="ARBA00023136"/>
    </source>
</evidence>
<feature type="domain" description="EamA" evidence="8">
    <location>
        <begin position="171"/>
        <end position="306"/>
    </location>
</feature>
<feature type="transmembrane region" description="Helical" evidence="7">
    <location>
        <begin position="201"/>
        <end position="220"/>
    </location>
</feature>
<feature type="transmembrane region" description="Helical" evidence="7">
    <location>
        <begin position="114"/>
        <end position="135"/>
    </location>
</feature>
<dbReference type="AlphaFoldDB" id="A0A7G9FQF4"/>
<dbReference type="InterPro" id="IPR050638">
    <property type="entry name" value="AA-Vitamin_Transporters"/>
</dbReference>
<evidence type="ECO:0000259" key="8">
    <source>
        <dbReference type="Pfam" id="PF00892"/>
    </source>
</evidence>
<dbReference type="Proteomes" id="UP000515819">
    <property type="component" value="Chromosome"/>
</dbReference>
<keyword evidence="4 7" id="KW-0812">Transmembrane</keyword>
<evidence type="ECO:0000256" key="5">
    <source>
        <dbReference type="ARBA" id="ARBA00022989"/>
    </source>
</evidence>
<keyword evidence="5 7" id="KW-1133">Transmembrane helix</keyword>
<evidence type="ECO:0000256" key="7">
    <source>
        <dbReference type="SAM" id="Phobius"/>
    </source>
</evidence>
<dbReference type="PANTHER" id="PTHR32322:SF18">
    <property type="entry name" value="S-ADENOSYLMETHIONINE_S-ADENOSYLHOMOCYSTEINE TRANSPORTER"/>
    <property type="match status" value="1"/>
</dbReference>